<feature type="signal peptide" evidence="1">
    <location>
        <begin position="1"/>
        <end position="22"/>
    </location>
</feature>
<keyword evidence="1" id="KW-0732">Signal</keyword>
<dbReference type="EMBL" id="DVMR01000048">
    <property type="protein sequence ID" value="HIU43841.1"/>
    <property type="molecule type" value="Genomic_DNA"/>
</dbReference>
<evidence type="ECO:0000313" key="3">
    <source>
        <dbReference type="Proteomes" id="UP000824073"/>
    </source>
</evidence>
<accession>A0A9D1LLN6</accession>
<comment type="caution">
    <text evidence="2">The sequence shown here is derived from an EMBL/GenBank/DDBJ whole genome shotgun (WGS) entry which is preliminary data.</text>
</comment>
<gene>
    <name evidence="2" type="ORF">IAB67_06030</name>
</gene>
<protein>
    <submittedName>
        <fullName evidence="2">Uncharacterized protein</fullName>
    </submittedName>
</protein>
<proteinExistence type="predicted"/>
<reference evidence="2" key="2">
    <citation type="journal article" date="2021" name="PeerJ">
        <title>Extensive microbial diversity within the chicken gut microbiome revealed by metagenomics and culture.</title>
        <authorList>
            <person name="Gilroy R."/>
            <person name="Ravi A."/>
            <person name="Getino M."/>
            <person name="Pursley I."/>
            <person name="Horton D.L."/>
            <person name="Alikhan N.F."/>
            <person name="Baker D."/>
            <person name="Gharbi K."/>
            <person name="Hall N."/>
            <person name="Watson M."/>
            <person name="Adriaenssens E.M."/>
            <person name="Foster-Nyarko E."/>
            <person name="Jarju S."/>
            <person name="Secka A."/>
            <person name="Antonio M."/>
            <person name="Oren A."/>
            <person name="Chaudhuri R.R."/>
            <person name="La Ragione R."/>
            <person name="Hildebrand F."/>
            <person name="Pallen M.J."/>
        </authorList>
    </citation>
    <scope>NUCLEOTIDE SEQUENCE</scope>
    <source>
        <strain evidence="2">CHK191-8634</strain>
    </source>
</reference>
<dbReference type="Proteomes" id="UP000824073">
    <property type="component" value="Unassembled WGS sequence"/>
</dbReference>
<reference evidence="2" key="1">
    <citation type="submission" date="2020-10" db="EMBL/GenBank/DDBJ databases">
        <authorList>
            <person name="Gilroy R."/>
        </authorList>
    </citation>
    <scope>NUCLEOTIDE SEQUENCE</scope>
    <source>
        <strain evidence="2">CHK191-8634</strain>
    </source>
</reference>
<evidence type="ECO:0000313" key="2">
    <source>
        <dbReference type="EMBL" id="HIU43841.1"/>
    </source>
</evidence>
<dbReference type="AlphaFoldDB" id="A0A9D1LLN6"/>
<organism evidence="2 3">
    <name type="scientific">Candidatus Ventrousia excrementavium</name>
    <dbReference type="NCBI Taxonomy" id="2840961"/>
    <lineage>
        <taxon>Bacteria</taxon>
        <taxon>Bacillati</taxon>
        <taxon>Bacillota</taxon>
        <taxon>Clostridia</taxon>
        <taxon>Eubacteriales</taxon>
        <taxon>Clostridiaceae</taxon>
        <taxon>Clostridiaceae incertae sedis</taxon>
        <taxon>Candidatus Ventrousia</taxon>
    </lineage>
</organism>
<evidence type="ECO:0000256" key="1">
    <source>
        <dbReference type="SAM" id="SignalP"/>
    </source>
</evidence>
<name>A0A9D1LLN6_9CLOT</name>
<feature type="chain" id="PRO_5038898898" evidence="1">
    <location>
        <begin position="23"/>
        <end position="78"/>
    </location>
</feature>
<sequence length="78" mass="9003">MKFKRIICVLAVLATLSMSAYASEAMVIENQEIPTSEDGTVSPQAEETVWLYRINDGKMQKRLWSYTRGIWLTDWIDC</sequence>